<organism evidence="1 2">
    <name type="scientific">Hafnia psychrotolerans</name>
    <dbReference type="NCBI Taxonomy" id="1477018"/>
    <lineage>
        <taxon>Bacteria</taxon>
        <taxon>Pseudomonadati</taxon>
        <taxon>Pseudomonadota</taxon>
        <taxon>Gammaproteobacteria</taxon>
        <taxon>Enterobacterales</taxon>
        <taxon>Hafniaceae</taxon>
        <taxon>Hafnia</taxon>
    </lineage>
</organism>
<keyword evidence="2" id="KW-1185">Reference proteome</keyword>
<accession>A0ABQ1GDV7</accession>
<protein>
    <recommendedName>
        <fullName evidence="3">Hydrogenase maturation nickel metallochaperone HypA</fullName>
    </recommendedName>
</protein>
<gene>
    <name evidence="1" type="ORF">GCM10011328_16020</name>
</gene>
<evidence type="ECO:0008006" key="3">
    <source>
        <dbReference type="Google" id="ProtNLM"/>
    </source>
</evidence>
<sequence>MERIKLTIHYLYKLPSDSTNGSACEKQDATATARIYAGDTLLLTETMQGQANHFERFISFEHLHDLCPEDQALRVEWECDGCAEMSVSRVEMCPCCGSEGLHG</sequence>
<dbReference type="RefSeq" id="WP_188472263.1">
    <property type="nucleotide sequence ID" value="NZ_BMFZ01000003.1"/>
</dbReference>
<evidence type="ECO:0000313" key="2">
    <source>
        <dbReference type="Proteomes" id="UP000627464"/>
    </source>
</evidence>
<comment type="caution">
    <text evidence="1">The sequence shown here is derived from an EMBL/GenBank/DDBJ whole genome shotgun (WGS) entry which is preliminary data.</text>
</comment>
<reference evidence="2" key="1">
    <citation type="journal article" date="2019" name="Int. J. Syst. Evol. Microbiol.">
        <title>The Global Catalogue of Microorganisms (GCM) 10K type strain sequencing project: providing services to taxonomists for standard genome sequencing and annotation.</title>
        <authorList>
            <consortium name="The Broad Institute Genomics Platform"/>
            <consortium name="The Broad Institute Genome Sequencing Center for Infectious Disease"/>
            <person name="Wu L."/>
            <person name="Ma J."/>
        </authorList>
    </citation>
    <scope>NUCLEOTIDE SEQUENCE [LARGE SCALE GENOMIC DNA]</scope>
    <source>
        <strain evidence="2">CGMCC 1.12806</strain>
    </source>
</reference>
<name>A0ABQ1GDV7_9GAMM</name>
<evidence type="ECO:0000313" key="1">
    <source>
        <dbReference type="EMBL" id="GGA41816.1"/>
    </source>
</evidence>
<dbReference type="Proteomes" id="UP000627464">
    <property type="component" value="Unassembled WGS sequence"/>
</dbReference>
<proteinExistence type="predicted"/>
<dbReference type="EMBL" id="BMFZ01000003">
    <property type="protein sequence ID" value="GGA41816.1"/>
    <property type="molecule type" value="Genomic_DNA"/>
</dbReference>